<dbReference type="InterPro" id="IPR050816">
    <property type="entry name" value="Flavin-dep_Halogenase_NPB"/>
</dbReference>
<protein>
    <recommendedName>
        <fullName evidence="2">FAD-binding domain-containing protein</fullName>
    </recommendedName>
</protein>
<dbReference type="InterPro" id="IPR036188">
    <property type="entry name" value="FAD/NAD-bd_sf"/>
</dbReference>
<dbReference type="PANTHER" id="PTHR43747">
    <property type="entry name" value="FAD-BINDING PROTEIN"/>
    <property type="match status" value="1"/>
</dbReference>
<dbReference type="AlphaFoldDB" id="A0A381UKI4"/>
<dbReference type="PANTHER" id="PTHR43747:SF5">
    <property type="entry name" value="FAD-BINDING DOMAIN-CONTAINING PROTEIN"/>
    <property type="match status" value="1"/>
</dbReference>
<dbReference type="Gene3D" id="3.50.50.60">
    <property type="entry name" value="FAD/NAD(P)-binding domain"/>
    <property type="match status" value="1"/>
</dbReference>
<organism evidence="3">
    <name type="scientific">marine metagenome</name>
    <dbReference type="NCBI Taxonomy" id="408172"/>
    <lineage>
        <taxon>unclassified sequences</taxon>
        <taxon>metagenomes</taxon>
        <taxon>ecological metagenomes</taxon>
    </lineage>
</organism>
<name>A0A381UKI4_9ZZZZ</name>
<sequence length="504" mass="55425">VNTREFDVLVLGGGPAGTAAATLLAQRSHRVALVRPTNTPAGALAESIPPSARRLLSELGVLKATDAAGFFPNNGNSVWWAENERRSETFSGDGNGYHVDRTGLERVLVSAAEAIGARVLIGMTARKAVESETCWKISCETEDGGMVEIEAPWVLDATGRHGFLARDVRETDRSTTTLAINQRFEKPTGWDETTGHHTLVESYQDGWAWSVPLSPTLRCFTVMVDQRHAELEGREVSEILRGELTKTTHLASMLDHVNAQGDSWACSSSLYHARKYSRPGLLLVGDAGSFIDPLSSYGVKKALASGWLAGIVVHTALIDAPMTNVALDFFDDRERSVYQSYRHRSAEFFEEAASAYGHPYWTTRAEAARAAAGAVSGPNDTDWIEDLEGTYINADLVRAAHERIRSVELLDSRANPDLRVIKRPAIRSQRIVMKRHLMNDTYPKGIRYVRGVDLLRLVELAPQFDQVPDIWNGYNEKEAPVSLPDFLIGLSTAFAAGLLMHADQ</sequence>
<dbReference type="SUPFAM" id="SSF51905">
    <property type="entry name" value="FAD/NAD(P)-binding domain"/>
    <property type="match status" value="1"/>
</dbReference>
<keyword evidence="1" id="KW-0560">Oxidoreductase</keyword>
<dbReference type="GO" id="GO:0071949">
    <property type="term" value="F:FAD binding"/>
    <property type="evidence" value="ECO:0007669"/>
    <property type="project" value="InterPro"/>
</dbReference>
<dbReference type="Pfam" id="PF01494">
    <property type="entry name" value="FAD_binding_3"/>
    <property type="match status" value="1"/>
</dbReference>
<evidence type="ECO:0000259" key="2">
    <source>
        <dbReference type="Pfam" id="PF01494"/>
    </source>
</evidence>
<gene>
    <name evidence="3" type="ORF">METZ01_LOCUS81540</name>
</gene>
<dbReference type="Gene3D" id="3.30.9.100">
    <property type="match status" value="1"/>
</dbReference>
<feature type="domain" description="FAD-binding" evidence="2">
    <location>
        <begin position="6"/>
        <end position="298"/>
    </location>
</feature>
<dbReference type="GO" id="GO:0016491">
    <property type="term" value="F:oxidoreductase activity"/>
    <property type="evidence" value="ECO:0007669"/>
    <property type="project" value="UniProtKB-KW"/>
</dbReference>
<proteinExistence type="predicted"/>
<evidence type="ECO:0000313" key="3">
    <source>
        <dbReference type="EMBL" id="SVA28686.1"/>
    </source>
</evidence>
<dbReference type="PRINTS" id="PR00420">
    <property type="entry name" value="RNGMNOXGNASE"/>
</dbReference>
<reference evidence="3" key="1">
    <citation type="submission" date="2018-05" db="EMBL/GenBank/DDBJ databases">
        <authorList>
            <person name="Lanie J.A."/>
            <person name="Ng W.-L."/>
            <person name="Kazmierczak K.M."/>
            <person name="Andrzejewski T.M."/>
            <person name="Davidsen T.M."/>
            <person name="Wayne K.J."/>
            <person name="Tettelin H."/>
            <person name="Glass J.I."/>
            <person name="Rusch D."/>
            <person name="Podicherti R."/>
            <person name="Tsui H.-C.T."/>
            <person name="Winkler M.E."/>
        </authorList>
    </citation>
    <scope>NUCLEOTIDE SEQUENCE</scope>
</reference>
<feature type="non-terminal residue" evidence="3">
    <location>
        <position position="1"/>
    </location>
</feature>
<evidence type="ECO:0000256" key="1">
    <source>
        <dbReference type="ARBA" id="ARBA00023002"/>
    </source>
</evidence>
<dbReference type="EMBL" id="UINC01006628">
    <property type="protein sequence ID" value="SVA28686.1"/>
    <property type="molecule type" value="Genomic_DNA"/>
</dbReference>
<dbReference type="InterPro" id="IPR002938">
    <property type="entry name" value="FAD-bd"/>
</dbReference>
<accession>A0A381UKI4</accession>